<dbReference type="InterPro" id="IPR036849">
    <property type="entry name" value="Enolase-like_C_sf"/>
</dbReference>
<organism evidence="1 2">
    <name type="scientific">Marinitoga hydrogenitolerans (strain DSM 16785 / JCM 12826 / AT1271)</name>
    <dbReference type="NCBI Taxonomy" id="1122195"/>
    <lineage>
        <taxon>Bacteria</taxon>
        <taxon>Thermotogati</taxon>
        <taxon>Thermotogota</taxon>
        <taxon>Thermotogae</taxon>
        <taxon>Petrotogales</taxon>
        <taxon>Petrotogaceae</taxon>
        <taxon>Marinitoga</taxon>
    </lineage>
</organism>
<evidence type="ECO:0000313" key="1">
    <source>
        <dbReference type="EMBL" id="SHE84570.1"/>
    </source>
</evidence>
<proteinExistence type="predicted"/>
<keyword evidence="2" id="KW-1185">Reference proteome</keyword>
<dbReference type="Gene3D" id="3.20.20.120">
    <property type="entry name" value="Enolase-like C-terminal domain"/>
    <property type="match status" value="1"/>
</dbReference>
<dbReference type="STRING" id="1122195.SAMN02745164_01256"/>
<comment type="caution">
    <text evidence="1">The sequence shown here is derived from an EMBL/GenBank/DDBJ whole genome shotgun (WGS) entry which is preliminary data.</text>
</comment>
<dbReference type="SUPFAM" id="SSF51604">
    <property type="entry name" value="Enolase C-terminal domain-like"/>
    <property type="match status" value="1"/>
</dbReference>
<gene>
    <name evidence="1" type="ORF">SAMN02745164_01256</name>
</gene>
<evidence type="ECO:0000313" key="2">
    <source>
        <dbReference type="Proteomes" id="UP000184334"/>
    </source>
</evidence>
<dbReference type="Proteomes" id="UP000184334">
    <property type="component" value="Unassembled WGS sequence"/>
</dbReference>
<sequence>MRFSKLIQIPVGSEFAVKDLLTKYSVFLDESFKTLQDIIRLKNISAGLVFEITKFGGLLKTSEYLKVTESLGLETMILSRIEHPITLNWANKIKKSFNYIDLDFNHYIEKTSK</sequence>
<reference evidence="1" key="1">
    <citation type="submission" date="2016-11" db="EMBL/GenBank/DDBJ databases">
        <authorList>
            <person name="Varghese N."/>
            <person name="Submissions S."/>
        </authorList>
    </citation>
    <scope>NUCLEOTIDE SEQUENCE [LARGE SCALE GENOMIC DNA]</scope>
    <source>
        <strain evidence="1">DSM 16785</strain>
    </source>
</reference>
<protein>
    <submittedName>
        <fullName evidence="1">Uncharacterized protein</fullName>
    </submittedName>
</protein>
<dbReference type="AlphaFoldDB" id="A0A1M4WTP3"/>
<accession>A0A1M4WTP3</accession>
<name>A0A1M4WTP3_MARH1</name>
<dbReference type="EMBL" id="FQUI01000018">
    <property type="protein sequence ID" value="SHE84570.1"/>
    <property type="molecule type" value="Genomic_DNA"/>
</dbReference>